<evidence type="ECO:0000256" key="3">
    <source>
        <dbReference type="SAM" id="Coils"/>
    </source>
</evidence>
<dbReference type="EMBL" id="CP036271">
    <property type="protein sequence ID" value="QDT56946.1"/>
    <property type="molecule type" value="Genomic_DNA"/>
</dbReference>
<organism evidence="8 9">
    <name type="scientific">Caulifigura coniformis</name>
    <dbReference type="NCBI Taxonomy" id="2527983"/>
    <lineage>
        <taxon>Bacteria</taxon>
        <taxon>Pseudomonadati</taxon>
        <taxon>Planctomycetota</taxon>
        <taxon>Planctomycetia</taxon>
        <taxon>Planctomycetales</taxon>
        <taxon>Planctomycetaceae</taxon>
        <taxon>Caulifigura</taxon>
    </lineage>
</organism>
<dbReference type="InterPro" id="IPR058625">
    <property type="entry name" value="MdtA-like_BSH"/>
</dbReference>
<dbReference type="InterPro" id="IPR006143">
    <property type="entry name" value="RND_pump_MFP"/>
</dbReference>
<feature type="coiled-coil region" evidence="3">
    <location>
        <begin position="149"/>
        <end position="183"/>
    </location>
</feature>
<dbReference type="Gene3D" id="2.40.50.100">
    <property type="match status" value="2"/>
</dbReference>
<evidence type="ECO:0000259" key="6">
    <source>
        <dbReference type="Pfam" id="PF25944"/>
    </source>
</evidence>
<evidence type="ECO:0000259" key="5">
    <source>
        <dbReference type="Pfam" id="PF25917"/>
    </source>
</evidence>
<evidence type="ECO:0000256" key="4">
    <source>
        <dbReference type="SAM" id="MobiDB-lite"/>
    </source>
</evidence>
<dbReference type="SUPFAM" id="SSF111369">
    <property type="entry name" value="HlyD-like secretion proteins"/>
    <property type="match status" value="2"/>
</dbReference>
<dbReference type="InterPro" id="IPR058626">
    <property type="entry name" value="MdtA-like_b-barrel"/>
</dbReference>
<dbReference type="Pfam" id="PF25967">
    <property type="entry name" value="RND-MFP_C"/>
    <property type="match status" value="1"/>
</dbReference>
<dbReference type="Pfam" id="PF25917">
    <property type="entry name" value="BSH_RND"/>
    <property type="match status" value="1"/>
</dbReference>
<dbReference type="InParanoid" id="A0A517SLF4"/>
<dbReference type="GO" id="GO:0022857">
    <property type="term" value="F:transmembrane transporter activity"/>
    <property type="evidence" value="ECO:0007669"/>
    <property type="project" value="InterPro"/>
</dbReference>
<comment type="subcellular location">
    <subcellularLocation>
        <location evidence="1">Cell envelope</location>
    </subcellularLocation>
</comment>
<dbReference type="KEGG" id="ccos:Pan44_50090"/>
<proteinExistence type="inferred from homology"/>
<evidence type="ECO:0000313" key="9">
    <source>
        <dbReference type="Proteomes" id="UP000315700"/>
    </source>
</evidence>
<dbReference type="OrthoDB" id="9816569at2"/>
<dbReference type="GO" id="GO:0046677">
    <property type="term" value="P:response to antibiotic"/>
    <property type="evidence" value="ECO:0007669"/>
    <property type="project" value="TreeGrafter"/>
</dbReference>
<comment type="similarity">
    <text evidence="2">Belongs to the membrane fusion protein (MFP) (TC 8.A.1) family.</text>
</comment>
<dbReference type="Gene3D" id="2.40.30.170">
    <property type="match status" value="1"/>
</dbReference>
<gene>
    <name evidence="8" type="primary">bepF_3</name>
    <name evidence="8" type="ORF">Pan44_50090</name>
</gene>
<dbReference type="InterPro" id="IPR058627">
    <property type="entry name" value="MdtA-like_C"/>
</dbReference>
<dbReference type="PANTHER" id="PTHR30158:SF10">
    <property type="entry name" value="CATION EFFLUX PUMP"/>
    <property type="match status" value="1"/>
</dbReference>
<evidence type="ECO:0000256" key="2">
    <source>
        <dbReference type="ARBA" id="ARBA00009477"/>
    </source>
</evidence>
<protein>
    <submittedName>
        <fullName evidence="8">Efflux pump periplasmic linker BepF</fullName>
    </submittedName>
</protein>
<evidence type="ECO:0000259" key="7">
    <source>
        <dbReference type="Pfam" id="PF25967"/>
    </source>
</evidence>
<keyword evidence="3" id="KW-0175">Coiled coil</keyword>
<evidence type="ECO:0000256" key="1">
    <source>
        <dbReference type="ARBA" id="ARBA00004196"/>
    </source>
</evidence>
<dbReference type="PANTHER" id="PTHR30158">
    <property type="entry name" value="ACRA/E-RELATED COMPONENT OF DRUG EFFLUX TRANSPORTER"/>
    <property type="match status" value="1"/>
</dbReference>
<name>A0A517SLF4_9PLAN</name>
<keyword evidence="9" id="KW-1185">Reference proteome</keyword>
<accession>A0A517SLF4</accession>
<dbReference type="Gene3D" id="2.40.420.20">
    <property type="match status" value="1"/>
</dbReference>
<sequence>MIRSDPRGRQGLQVQIIDTRFPTTCLQSRSLNLAHCGQSIRYRRLLVLVALLGASASTGGCAKQVPAAAKKSEPPKVTVATPVKMPIVEWDEYVGRLEALETVEVRSRISGYLASTHFDEGQLVKEGDLLAVIDQRPILAEIARNDADLSSAEAQLGQANASLSQAQAEFKRSEIRLDLAQKRLTRTNQLRQRNATTSDEFDLREAEFAEAQSEQAVAQARIDSSKSVVVAAEAAVGIAKANLSIAKLNLQYTEIKAPISGRISRRYVTEGNLVSGGSADSTLLTTIVSVDPIHCYFDADEQAFLKYMRLASEGIRPSSRDVRNPVYLALANERDGFPHWGHMDFVDNRLDEETSTIRGRAILSNKDMKLTPGLFARVRLPGSSRYDAVLIPDRAIGTDQAEKFVLTVGDDNKIVRKVVRLGPISHGLRIIREGLIGDERVVLGGMQRAKPGIEVAATVEVLEATKESLPDTYEPVPEGQWLTPKRKVAANASAPIGSPPTAKPAIVTGAAK</sequence>
<feature type="domain" description="Multidrug resistance protein MdtA-like barrel-sandwich hybrid" evidence="5">
    <location>
        <begin position="101"/>
        <end position="285"/>
    </location>
</feature>
<dbReference type="Pfam" id="PF25944">
    <property type="entry name" value="Beta-barrel_RND"/>
    <property type="match status" value="1"/>
</dbReference>
<feature type="region of interest" description="Disordered" evidence="4">
    <location>
        <begin position="491"/>
        <end position="512"/>
    </location>
</feature>
<feature type="domain" description="Multidrug resistance protein MdtA-like beta-barrel" evidence="6">
    <location>
        <begin position="330"/>
        <end position="380"/>
    </location>
</feature>
<evidence type="ECO:0000313" key="8">
    <source>
        <dbReference type="EMBL" id="QDT56946.1"/>
    </source>
</evidence>
<feature type="domain" description="Multidrug resistance protein MdtA-like C-terminal permuted SH3" evidence="7">
    <location>
        <begin position="387"/>
        <end position="448"/>
    </location>
</feature>
<dbReference type="GO" id="GO:0005886">
    <property type="term" value="C:plasma membrane"/>
    <property type="evidence" value="ECO:0007669"/>
    <property type="project" value="TreeGrafter"/>
</dbReference>
<reference evidence="8 9" key="1">
    <citation type="submission" date="2019-02" db="EMBL/GenBank/DDBJ databases">
        <title>Deep-cultivation of Planctomycetes and their phenomic and genomic characterization uncovers novel biology.</title>
        <authorList>
            <person name="Wiegand S."/>
            <person name="Jogler M."/>
            <person name="Boedeker C."/>
            <person name="Pinto D."/>
            <person name="Vollmers J."/>
            <person name="Rivas-Marin E."/>
            <person name="Kohn T."/>
            <person name="Peeters S.H."/>
            <person name="Heuer A."/>
            <person name="Rast P."/>
            <person name="Oberbeckmann S."/>
            <person name="Bunk B."/>
            <person name="Jeske O."/>
            <person name="Meyerdierks A."/>
            <person name="Storesund J.E."/>
            <person name="Kallscheuer N."/>
            <person name="Luecker S."/>
            <person name="Lage O.M."/>
            <person name="Pohl T."/>
            <person name="Merkel B.J."/>
            <person name="Hornburger P."/>
            <person name="Mueller R.-W."/>
            <person name="Bruemmer F."/>
            <person name="Labrenz M."/>
            <person name="Spormann A.M."/>
            <person name="Op den Camp H."/>
            <person name="Overmann J."/>
            <person name="Amann R."/>
            <person name="Jetten M.S.M."/>
            <person name="Mascher T."/>
            <person name="Medema M.H."/>
            <person name="Devos D.P."/>
            <person name="Kaster A.-K."/>
            <person name="Ovreas L."/>
            <person name="Rohde M."/>
            <person name="Galperin M.Y."/>
            <person name="Jogler C."/>
        </authorList>
    </citation>
    <scope>NUCLEOTIDE SEQUENCE [LARGE SCALE GENOMIC DNA]</scope>
    <source>
        <strain evidence="8 9">Pan44</strain>
    </source>
</reference>
<dbReference type="AlphaFoldDB" id="A0A517SLF4"/>
<dbReference type="Proteomes" id="UP000315700">
    <property type="component" value="Chromosome"/>
</dbReference>
<dbReference type="NCBIfam" id="TIGR01730">
    <property type="entry name" value="RND_mfp"/>
    <property type="match status" value="1"/>
</dbReference>